<comment type="similarity">
    <text evidence="1">Belongs to the MIT1/WOR1 family.</text>
</comment>
<sequence length="445" mass="48215">MEPRTIQEPPALEPTWNGHIATTMDALVLFEACLQGRINHLSRRPYDRERLGLIQSGNVFVYEEYSSGIKRWTDGRHWSPSRVLGNFLVYRELRSAFLPGMTRKVMRPRRAPHSDRRGSSDGQSDAEYALIGPLVDSYPFKPGGLVKKIIRVVLNGVPHHLVAYYTVEDIESGRLLRPSWDPTFSNIIPRPELVFQEGFRVPVDQEKDMLSDGGEVYPEYHQMMMVRGGDNAIPPGMVLGPGLSHEFAHQMHSPLATFAVDDPKNTFISLMAVNGAHSFDQFHGVVHGGHDQHPQPEMLSHESSASGSPNLRAAADPSFMHYYQMALAGAADVPSTQALSYAPPRPAATAIPQAAGTAAFAGGEILLPLSPADSLSHAPSSEGHNPHAESQSPAGHHTPPNVPDVHFAPPGYPICAGLGYEAASAAHGGHGGPINFDPSFPVSVG</sequence>
<feature type="region of interest" description="Disordered" evidence="2">
    <location>
        <begin position="283"/>
        <end position="311"/>
    </location>
</feature>
<dbReference type="Proteomes" id="UP001586593">
    <property type="component" value="Unassembled WGS sequence"/>
</dbReference>
<dbReference type="PANTHER" id="PTHR28027:SF2">
    <property type="entry name" value="TRANSCRIPTIONAL REGULATOR MIT1"/>
    <property type="match status" value="1"/>
</dbReference>
<comment type="caution">
    <text evidence="3">The sequence shown here is derived from an EMBL/GenBank/DDBJ whole genome shotgun (WGS) entry which is preliminary data.</text>
</comment>
<feature type="compositionally biased region" description="Polar residues" evidence="2">
    <location>
        <begin position="377"/>
        <end position="393"/>
    </location>
</feature>
<keyword evidence="4" id="KW-1185">Reference proteome</keyword>
<protein>
    <recommendedName>
        <fullName evidence="5">Gti1/Pac2 family protein</fullName>
    </recommendedName>
</protein>
<evidence type="ECO:0000313" key="3">
    <source>
        <dbReference type="EMBL" id="KAL1853895.1"/>
    </source>
</evidence>
<dbReference type="InterPro" id="IPR018608">
    <property type="entry name" value="Gti1/Pac2"/>
</dbReference>
<accession>A0ABR3W5X1</accession>
<evidence type="ECO:0000256" key="1">
    <source>
        <dbReference type="ARBA" id="ARBA00008359"/>
    </source>
</evidence>
<dbReference type="EMBL" id="JAZHXJ010000686">
    <property type="protein sequence ID" value="KAL1853895.1"/>
    <property type="molecule type" value="Genomic_DNA"/>
</dbReference>
<organism evidence="3 4">
    <name type="scientific">Phialemonium thermophilum</name>
    <dbReference type="NCBI Taxonomy" id="223376"/>
    <lineage>
        <taxon>Eukaryota</taxon>
        <taxon>Fungi</taxon>
        <taxon>Dikarya</taxon>
        <taxon>Ascomycota</taxon>
        <taxon>Pezizomycotina</taxon>
        <taxon>Sordariomycetes</taxon>
        <taxon>Sordariomycetidae</taxon>
        <taxon>Cephalothecales</taxon>
        <taxon>Cephalothecaceae</taxon>
        <taxon>Phialemonium</taxon>
    </lineage>
</organism>
<proteinExistence type="inferred from homology"/>
<reference evidence="3 4" key="1">
    <citation type="journal article" date="2024" name="Commun. Biol.">
        <title>Comparative genomic analysis of thermophilic fungi reveals convergent evolutionary adaptations and gene losses.</title>
        <authorList>
            <person name="Steindorff A.S."/>
            <person name="Aguilar-Pontes M.V."/>
            <person name="Robinson A.J."/>
            <person name="Andreopoulos B."/>
            <person name="LaButti K."/>
            <person name="Kuo A."/>
            <person name="Mondo S."/>
            <person name="Riley R."/>
            <person name="Otillar R."/>
            <person name="Haridas S."/>
            <person name="Lipzen A."/>
            <person name="Grimwood J."/>
            <person name="Schmutz J."/>
            <person name="Clum A."/>
            <person name="Reid I.D."/>
            <person name="Moisan M.C."/>
            <person name="Butler G."/>
            <person name="Nguyen T.T.M."/>
            <person name="Dewar K."/>
            <person name="Conant G."/>
            <person name="Drula E."/>
            <person name="Henrissat B."/>
            <person name="Hansel C."/>
            <person name="Singer S."/>
            <person name="Hutchinson M.I."/>
            <person name="de Vries R.P."/>
            <person name="Natvig D.O."/>
            <person name="Powell A.J."/>
            <person name="Tsang A."/>
            <person name="Grigoriev I.V."/>
        </authorList>
    </citation>
    <scope>NUCLEOTIDE SEQUENCE [LARGE SCALE GENOMIC DNA]</scope>
    <source>
        <strain evidence="3 4">ATCC 24622</strain>
    </source>
</reference>
<feature type="region of interest" description="Disordered" evidence="2">
    <location>
        <begin position="371"/>
        <end position="405"/>
    </location>
</feature>
<evidence type="ECO:0000313" key="4">
    <source>
        <dbReference type="Proteomes" id="UP001586593"/>
    </source>
</evidence>
<dbReference type="Pfam" id="PF09729">
    <property type="entry name" value="Gti1_Pac2"/>
    <property type="match status" value="1"/>
</dbReference>
<gene>
    <name evidence="3" type="ORF">VTK73DRAFT_8875</name>
</gene>
<dbReference type="PANTHER" id="PTHR28027">
    <property type="entry name" value="TRANSCRIPTIONAL REGULATOR MIT1"/>
    <property type="match status" value="1"/>
</dbReference>
<evidence type="ECO:0008006" key="5">
    <source>
        <dbReference type="Google" id="ProtNLM"/>
    </source>
</evidence>
<evidence type="ECO:0000256" key="2">
    <source>
        <dbReference type="SAM" id="MobiDB-lite"/>
    </source>
</evidence>
<name>A0ABR3W5X1_9PEZI</name>